<proteinExistence type="predicted"/>
<reference evidence="4 5" key="1">
    <citation type="submission" date="2024-11" db="EMBL/GenBank/DDBJ databases">
        <title>A near-complete genome assembly of Cinchona calisaya.</title>
        <authorList>
            <person name="Lian D.C."/>
            <person name="Zhao X.W."/>
            <person name="Wei L."/>
        </authorList>
    </citation>
    <scope>NUCLEOTIDE SEQUENCE [LARGE SCALE GENOMIC DNA]</scope>
    <source>
        <tissue evidence="4">Nenye</tissue>
    </source>
</reference>
<dbReference type="Proteomes" id="UP001630127">
    <property type="component" value="Unassembled WGS sequence"/>
</dbReference>
<evidence type="ECO:0000256" key="1">
    <source>
        <dbReference type="ARBA" id="ARBA00022737"/>
    </source>
</evidence>
<feature type="repeat" description="PPR" evidence="2">
    <location>
        <begin position="211"/>
        <end position="245"/>
    </location>
</feature>
<keyword evidence="1" id="KW-0677">Repeat</keyword>
<dbReference type="Pfam" id="PF01535">
    <property type="entry name" value="PPR"/>
    <property type="match status" value="9"/>
</dbReference>
<comment type="caution">
    <text evidence="4">The sequence shown here is derived from an EMBL/GenBank/DDBJ whole genome shotgun (WGS) entry which is preliminary data.</text>
</comment>
<feature type="repeat" description="PPR" evidence="2">
    <location>
        <begin position="80"/>
        <end position="114"/>
    </location>
</feature>
<keyword evidence="5" id="KW-1185">Reference proteome</keyword>
<sequence>MQSIQLHSLSPLFPVNTHIKTPKTEPKNTTATTKHHNFMPSREDIFSNELTSLRTSIDERNPKLGSCIHARTLKLGLENDAFVANSLINMYTKCGQIEDADNLFDEMPHRTIVSWTSMISGYCQVGLEDDALFLFLQMLEILQPNEFTLAVVLQACGQKGEMNLVKILHSYVIKCGFMGDGFMQNSLIDAYAKSGLVDAAEKLLDRCCWRDVVSWTSVISGCAWNGMVDRAVGLFFRMQKDGVLPNEVTVLSILRACSEVNNSWIFRWVHGLILKTGMCRNAAVVNSLIEMYCMNGYCNEGLRVFCDFCFTSEGLYLNPETMAILLQGCGCLGSLKLGEEFHGYLIKHGFFPCTVIENSLIYMYGENADDDAAFQVFTKMSGKDIISSNTMLRCFVKNEQPSKALTLLGDIHRNSVKDHIFPDFVTMLTSLQACSVLASLLCGQVIQSYITKTGLLHDTFIQNALIDMYGKSGQLELAERIFREMSNRDLSSWNSIIAAYGINGSGISALQMFAEIKRSENYNPNSITFTNVLSACAHAGLVEEGFDIFSCMDREYGVEPIEEHFACMVDLLGRSGRIEEAEAFLEKIPRRFGPDVWGTLLSASLLSANVKTAEKAASVLAILEPNSTVWRIALSNVYADAGRWSEVAKVRAEIRGSEGLRKEGGWSILNLRERIFRFMVGDTNHPESGLIYEVIDGLHRHMREFASSY</sequence>
<dbReference type="AlphaFoldDB" id="A0ABD2XVS0"/>
<evidence type="ECO:0000256" key="2">
    <source>
        <dbReference type="PROSITE-ProRule" id="PRU00708"/>
    </source>
</evidence>
<organism evidence="4 5">
    <name type="scientific">Cinchona calisaya</name>
    <dbReference type="NCBI Taxonomy" id="153742"/>
    <lineage>
        <taxon>Eukaryota</taxon>
        <taxon>Viridiplantae</taxon>
        <taxon>Streptophyta</taxon>
        <taxon>Embryophyta</taxon>
        <taxon>Tracheophyta</taxon>
        <taxon>Spermatophyta</taxon>
        <taxon>Magnoliopsida</taxon>
        <taxon>eudicotyledons</taxon>
        <taxon>Gunneridae</taxon>
        <taxon>Pentapetalae</taxon>
        <taxon>asterids</taxon>
        <taxon>lamiids</taxon>
        <taxon>Gentianales</taxon>
        <taxon>Rubiaceae</taxon>
        <taxon>Cinchonoideae</taxon>
        <taxon>Cinchoneae</taxon>
        <taxon>Cinchona</taxon>
    </lineage>
</organism>
<dbReference type="InterPro" id="IPR046960">
    <property type="entry name" value="PPR_At4g14850-like_plant"/>
</dbReference>
<dbReference type="PANTHER" id="PTHR47926:SF513">
    <property type="entry name" value="PENTATRICOPEPTIDE REPEAT-CONTAINING PROTEIN"/>
    <property type="match status" value="1"/>
</dbReference>
<dbReference type="InterPro" id="IPR046848">
    <property type="entry name" value="E_motif"/>
</dbReference>
<accession>A0ABD2XVS0</accession>
<feature type="repeat" description="PPR" evidence="2">
    <location>
        <begin position="525"/>
        <end position="560"/>
    </location>
</feature>
<evidence type="ECO:0000313" key="5">
    <source>
        <dbReference type="Proteomes" id="UP001630127"/>
    </source>
</evidence>
<evidence type="ECO:0000313" key="4">
    <source>
        <dbReference type="EMBL" id="KAL3499303.1"/>
    </source>
</evidence>
<dbReference type="InterPro" id="IPR011990">
    <property type="entry name" value="TPR-like_helical_dom_sf"/>
</dbReference>
<dbReference type="NCBIfam" id="TIGR00756">
    <property type="entry name" value="PPR"/>
    <property type="match status" value="4"/>
</dbReference>
<feature type="repeat" description="PPR" evidence="2">
    <location>
        <begin position="458"/>
        <end position="492"/>
    </location>
</feature>
<dbReference type="Pfam" id="PF20431">
    <property type="entry name" value="E_motif"/>
    <property type="match status" value="1"/>
</dbReference>
<feature type="region of interest" description="Disordered" evidence="3">
    <location>
        <begin position="15"/>
        <end position="35"/>
    </location>
</feature>
<dbReference type="FunFam" id="1.25.40.10:FF:000227">
    <property type="entry name" value="Pentatricopeptide repeat-containing protein At3g13880"/>
    <property type="match status" value="1"/>
</dbReference>
<dbReference type="PROSITE" id="PS51375">
    <property type="entry name" value="PPR"/>
    <property type="match status" value="4"/>
</dbReference>
<dbReference type="FunFam" id="1.25.40.10:FF:000309">
    <property type="entry name" value="Pentatricopeptide repeat-containing protein, chloroplastic"/>
    <property type="match status" value="1"/>
</dbReference>
<protein>
    <submittedName>
        <fullName evidence="4">Uncharacterized protein</fullName>
    </submittedName>
</protein>
<name>A0ABD2XVS0_9GENT</name>
<dbReference type="FunFam" id="1.25.40.10:FF:000090">
    <property type="entry name" value="Pentatricopeptide repeat-containing protein, chloroplastic"/>
    <property type="match status" value="1"/>
</dbReference>
<gene>
    <name evidence="4" type="ORF">ACH5RR_038396</name>
</gene>
<dbReference type="PANTHER" id="PTHR47926">
    <property type="entry name" value="PENTATRICOPEPTIDE REPEAT-CONTAINING PROTEIN"/>
    <property type="match status" value="1"/>
</dbReference>
<dbReference type="InterPro" id="IPR002885">
    <property type="entry name" value="PPR_rpt"/>
</dbReference>
<dbReference type="EMBL" id="JBJUIK010000016">
    <property type="protein sequence ID" value="KAL3499303.1"/>
    <property type="molecule type" value="Genomic_DNA"/>
</dbReference>
<dbReference type="Pfam" id="PF13041">
    <property type="entry name" value="PPR_2"/>
    <property type="match status" value="1"/>
</dbReference>
<evidence type="ECO:0000256" key="3">
    <source>
        <dbReference type="SAM" id="MobiDB-lite"/>
    </source>
</evidence>
<dbReference type="Gene3D" id="1.25.40.10">
    <property type="entry name" value="Tetratricopeptide repeat domain"/>
    <property type="match status" value="5"/>
</dbReference>